<keyword evidence="5" id="KW-0862">Zinc</keyword>
<evidence type="ECO:0000313" key="11">
    <source>
        <dbReference type="EMBL" id="GFY49903.1"/>
    </source>
</evidence>
<dbReference type="OrthoDB" id="6479046at2759"/>
<protein>
    <recommendedName>
        <fullName evidence="10">C2H2-type domain-containing protein</fullName>
    </recommendedName>
</protein>
<keyword evidence="3" id="KW-0677">Repeat</keyword>
<evidence type="ECO:0000256" key="6">
    <source>
        <dbReference type="ARBA" id="ARBA00023015"/>
    </source>
</evidence>
<dbReference type="PROSITE" id="PS00028">
    <property type="entry name" value="ZINC_FINGER_C2H2_1"/>
    <property type="match status" value="1"/>
</dbReference>
<comment type="caution">
    <text evidence="11">The sequence shown here is derived from an EMBL/GenBank/DDBJ whole genome shotgun (WGS) entry which is preliminary data.</text>
</comment>
<dbReference type="Gene3D" id="3.30.160.60">
    <property type="entry name" value="Classic Zinc Finger"/>
    <property type="match status" value="1"/>
</dbReference>
<dbReference type="PANTHER" id="PTHR47772">
    <property type="entry name" value="ZINC FINGER PROTEIN 200"/>
    <property type="match status" value="1"/>
</dbReference>
<dbReference type="InterPro" id="IPR050636">
    <property type="entry name" value="C2H2-ZF_domain-containing"/>
</dbReference>
<gene>
    <name evidence="11" type="ORF">TNIN_436021</name>
</gene>
<evidence type="ECO:0000313" key="12">
    <source>
        <dbReference type="Proteomes" id="UP000886998"/>
    </source>
</evidence>
<evidence type="ECO:0000256" key="4">
    <source>
        <dbReference type="ARBA" id="ARBA00022771"/>
    </source>
</evidence>
<evidence type="ECO:0000256" key="7">
    <source>
        <dbReference type="ARBA" id="ARBA00023163"/>
    </source>
</evidence>
<evidence type="ECO:0000256" key="8">
    <source>
        <dbReference type="ARBA" id="ARBA00023242"/>
    </source>
</evidence>
<accession>A0A8X6XAM1</accession>
<reference evidence="11" key="1">
    <citation type="submission" date="2020-08" db="EMBL/GenBank/DDBJ databases">
        <title>Multicomponent nature underlies the extraordinary mechanical properties of spider dragline silk.</title>
        <authorList>
            <person name="Kono N."/>
            <person name="Nakamura H."/>
            <person name="Mori M."/>
            <person name="Yoshida Y."/>
            <person name="Ohtoshi R."/>
            <person name="Malay A.D."/>
            <person name="Moran D.A.P."/>
            <person name="Tomita M."/>
            <person name="Numata K."/>
            <person name="Arakawa K."/>
        </authorList>
    </citation>
    <scope>NUCLEOTIDE SEQUENCE</scope>
</reference>
<evidence type="ECO:0000256" key="3">
    <source>
        <dbReference type="ARBA" id="ARBA00022737"/>
    </source>
</evidence>
<proteinExistence type="predicted"/>
<keyword evidence="8" id="KW-0539">Nucleus</keyword>
<dbReference type="EMBL" id="BMAV01007207">
    <property type="protein sequence ID" value="GFY49903.1"/>
    <property type="molecule type" value="Genomic_DNA"/>
</dbReference>
<dbReference type="Proteomes" id="UP000886998">
    <property type="component" value="Unassembled WGS sequence"/>
</dbReference>
<comment type="subcellular location">
    <subcellularLocation>
        <location evidence="1">Nucleus</location>
    </subcellularLocation>
</comment>
<feature type="domain" description="C2H2-type" evidence="10">
    <location>
        <begin position="69"/>
        <end position="96"/>
    </location>
</feature>
<keyword evidence="6" id="KW-0805">Transcription regulation</keyword>
<keyword evidence="2" id="KW-0479">Metal-binding</keyword>
<evidence type="ECO:0000256" key="1">
    <source>
        <dbReference type="ARBA" id="ARBA00004123"/>
    </source>
</evidence>
<organism evidence="11 12">
    <name type="scientific">Trichonephila inaurata madagascariensis</name>
    <dbReference type="NCBI Taxonomy" id="2747483"/>
    <lineage>
        <taxon>Eukaryota</taxon>
        <taxon>Metazoa</taxon>
        <taxon>Ecdysozoa</taxon>
        <taxon>Arthropoda</taxon>
        <taxon>Chelicerata</taxon>
        <taxon>Arachnida</taxon>
        <taxon>Araneae</taxon>
        <taxon>Araneomorphae</taxon>
        <taxon>Entelegynae</taxon>
        <taxon>Araneoidea</taxon>
        <taxon>Nephilidae</taxon>
        <taxon>Trichonephila</taxon>
        <taxon>Trichonephila inaurata</taxon>
    </lineage>
</organism>
<evidence type="ECO:0000256" key="2">
    <source>
        <dbReference type="ARBA" id="ARBA00022723"/>
    </source>
</evidence>
<name>A0A8X6XAM1_9ARAC</name>
<dbReference type="SUPFAM" id="SSF57667">
    <property type="entry name" value="beta-beta-alpha zinc fingers"/>
    <property type="match status" value="1"/>
</dbReference>
<dbReference type="PANTHER" id="PTHR47772:SF13">
    <property type="entry name" value="GASTRULA ZINC FINGER PROTEIN XLCGF49.1-LIKE-RELATED"/>
    <property type="match status" value="1"/>
</dbReference>
<sequence length="169" mass="19441">MAEGNVRVAEADIYFTCIPCARLRRESEPKIEYLYVSSLEVHFPCAKCPEQFRHGLLARRIDPNGTPTHRCSACDDTFQRPSELFSHSMGHSGEWTHICDFCLQGFYINSLLEKHMQRRAVVRNLTCARCLRPFKGRICPSLYTDLTRLNNVFCGDCKGSRNIIEYVTD</sequence>
<dbReference type="PROSITE" id="PS50157">
    <property type="entry name" value="ZINC_FINGER_C2H2_2"/>
    <property type="match status" value="1"/>
</dbReference>
<evidence type="ECO:0000259" key="10">
    <source>
        <dbReference type="PROSITE" id="PS50157"/>
    </source>
</evidence>
<dbReference type="GO" id="GO:0005634">
    <property type="term" value="C:nucleus"/>
    <property type="evidence" value="ECO:0007669"/>
    <property type="project" value="UniProtKB-SubCell"/>
</dbReference>
<dbReference type="AlphaFoldDB" id="A0A8X6XAM1"/>
<evidence type="ECO:0000256" key="5">
    <source>
        <dbReference type="ARBA" id="ARBA00022833"/>
    </source>
</evidence>
<keyword evidence="12" id="KW-1185">Reference proteome</keyword>
<dbReference type="InterPro" id="IPR036236">
    <property type="entry name" value="Znf_C2H2_sf"/>
</dbReference>
<keyword evidence="4 9" id="KW-0863">Zinc-finger</keyword>
<keyword evidence="7" id="KW-0804">Transcription</keyword>
<dbReference type="GO" id="GO:0008270">
    <property type="term" value="F:zinc ion binding"/>
    <property type="evidence" value="ECO:0007669"/>
    <property type="project" value="UniProtKB-KW"/>
</dbReference>
<dbReference type="InterPro" id="IPR013087">
    <property type="entry name" value="Znf_C2H2_type"/>
</dbReference>
<evidence type="ECO:0000256" key="9">
    <source>
        <dbReference type="PROSITE-ProRule" id="PRU00042"/>
    </source>
</evidence>